<dbReference type="GO" id="GO:0051603">
    <property type="term" value="P:proteolysis involved in protein catabolic process"/>
    <property type="evidence" value="ECO:0007669"/>
    <property type="project" value="InterPro"/>
</dbReference>
<evidence type="ECO:0000313" key="11">
    <source>
        <dbReference type="EMBL" id="RKG85121.1"/>
    </source>
</evidence>
<accession>A0A3A8J3J1</accession>
<dbReference type="GO" id="GO:0046872">
    <property type="term" value="F:metal ion binding"/>
    <property type="evidence" value="ECO:0007669"/>
    <property type="project" value="UniProtKB-KW"/>
</dbReference>
<comment type="caution">
    <text evidence="11">The sequence shown here is derived from an EMBL/GenBank/DDBJ whole genome shotgun (WGS) entry which is preliminary data.</text>
</comment>
<dbReference type="GO" id="GO:0005839">
    <property type="term" value="C:proteasome core complex"/>
    <property type="evidence" value="ECO:0007669"/>
    <property type="project" value="InterPro"/>
</dbReference>
<comment type="subunit">
    <text evidence="10">A double ring-shaped homohexamer of HslV is capped on each side by a ring-shaped HslU homohexamer. The assembly of the HslU/HslV complex is dependent on binding of ATP.</text>
</comment>
<evidence type="ECO:0000313" key="12">
    <source>
        <dbReference type="Proteomes" id="UP000268094"/>
    </source>
</evidence>
<evidence type="ECO:0000256" key="1">
    <source>
        <dbReference type="ARBA" id="ARBA00004496"/>
    </source>
</evidence>
<dbReference type="Gene3D" id="3.60.20.10">
    <property type="entry name" value="Glutamine Phosphoribosylpyrophosphate, subunit 1, domain 1"/>
    <property type="match status" value="1"/>
</dbReference>
<feature type="binding site" evidence="10">
    <location>
        <position position="166"/>
    </location>
    <ligand>
        <name>Na(+)</name>
        <dbReference type="ChEBI" id="CHEBI:29101"/>
    </ligand>
</feature>
<sequence length="175" mass="19147">MFHGTTILCVRRDQKVVIAGDGQVSLDKTIMKNTARKVRRIGDGQVLAGFAGSTADAFTLFERFEAKFKEHQKNLTRACVELGKDWRTDRFLRRLEALLIVADREKTFILSGAGDVIEPDHGIAAVGSGGSYALSAARALQANTQMSARDICTQSMAIAADICVYTNSNVTYEEL</sequence>
<dbReference type="NCBIfam" id="NF003964">
    <property type="entry name" value="PRK05456.1"/>
    <property type="match status" value="1"/>
</dbReference>
<evidence type="ECO:0000256" key="4">
    <source>
        <dbReference type="ARBA" id="ARBA00022533"/>
    </source>
</evidence>
<dbReference type="InterPro" id="IPR022281">
    <property type="entry name" value="ATP-dep_Prtase_HsIV_su"/>
</dbReference>
<dbReference type="SUPFAM" id="SSF56235">
    <property type="entry name" value="N-terminal nucleophile aminohydrolases (Ntn hydrolases)"/>
    <property type="match status" value="1"/>
</dbReference>
<keyword evidence="9 10" id="KW-0915">Sodium</keyword>
<dbReference type="EMBL" id="RAVZ01000140">
    <property type="protein sequence ID" value="RKG85121.1"/>
    <property type="molecule type" value="Genomic_DNA"/>
</dbReference>
<dbReference type="HAMAP" id="MF_00248">
    <property type="entry name" value="HslV"/>
    <property type="match status" value="1"/>
</dbReference>
<dbReference type="InterPro" id="IPR001353">
    <property type="entry name" value="Proteasome_sua/b"/>
</dbReference>
<organism evidence="11 12">
    <name type="scientific">Corallococcus terminator</name>
    <dbReference type="NCBI Taxonomy" id="2316733"/>
    <lineage>
        <taxon>Bacteria</taxon>
        <taxon>Pseudomonadati</taxon>
        <taxon>Myxococcota</taxon>
        <taxon>Myxococcia</taxon>
        <taxon>Myxococcales</taxon>
        <taxon>Cystobacterineae</taxon>
        <taxon>Myxococcaceae</taxon>
        <taxon>Corallococcus</taxon>
    </lineage>
</organism>
<dbReference type="GO" id="GO:0009376">
    <property type="term" value="C:HslUV protease complex"/>
    <property type="evidence" value="ECO:0007669"/>
    <property type="project" value="UniProtKB-UniRule"/>
</dbReference>
<dbReference type="EC" id="3.4.25.2" evidence="10"/>
<dbReference type="InterPro" id="IPR029055">
    <property type="entry name" value="Ntn_hydrolases_N"/>
</dbReference>
<dbReference type="RefSeq" id="WP_120536022.1">
    <property type="nucleotide sequence ID" value="NZ_RAVZ01000140.1"/>
</dbReference>
<gene>
    <name evidence="10 11" type="primary">hslV</name>
    <name evidence="11" type="ORF">D7V88_20525</name>
</gene>
<keyword evidence="4 10" id="KW-0021">Allosteric enzyme</keyword>
<evidence type="ECO:0000256" key="8">
    <source>
        <dbReference type="ARBA" id="ARBA00022801"/>
    </source>
</evidence>
<dbReference type="InterPro" id="IPR023333">
    <property type="entry name" value="Proteasome_suB-type"/>
</dbReference>
<reference evidence="12" key="1">
    <citation type="submission" date="2018-09" db="EMBL/GenBank/DDBJ databases">
        <authorList>
            <person name="Livingstone P.G."/>
            <person name="Whitworth D.E."/>
        </authorList>
    </citation>
    <scope>NUCLEOTIDE SEQUENCE [LARGE SCALE GENOMIC DNA]</scope>
    <source>
        <strain evidence="12">CA054A</strain>
    </source>
</reference>
<keyword evidence="8 10" id="KW-0378">Hydrolase</keyword>
<evidence type="ECO:0000256" key="5">
    <source>
        <dbReference type="ARBA" id="ARBA00022670"/>
    </source>
</evidence>
<dbReference type="GO" id="GO:0004298">
    <property type="term" value="F:threonine-type endopeptidase activity"/>
    <property type="evidence" value="ECO:0007669"/>
    <property type="project" value="UniProtKB-KW"/>
</dbReference>
<keyword evidence="3 10" id="KW-0963">Cytoplasm</keyword>
<dbReference type="PIRSF" id="PIRSF039093">
    <property type="entry name" value="HslV"/>
    <property type="match status" value="1"/>
</dbReference>
<dbReference type="PANTHER" id="PTHR32194:SF0">
    <property type="entry name" value="ATP-DEPENDENT PROTEASE SUBUNIT HSLV"/>
    <property type="match status" value="1"/>
</dbReference>
<comment type="catalytic activity">
    <reaction evidence="10">
        <text>ATP-dependent cleavage of peptide bonds with broad specificity.</text>
        <dbReference type="EC" id="3.4.25.2"/>
    </reaction>
</comment>
<dbReference type="Proteomes" id="UP000268094">
    <property type="component" value="Unassembled WGS sequence"/>
</dbReference>
<dbReference type="OrthoDB" id="9804884at2"/>
<dbReference type="PROSITE" id="PS51476">
    <property type="entry name" value="PROTEASOME_BETA_2"/>
    <property type="match status" value="1"/>
</dbReference>
<evidence type="ECO:0000256" key="3">
    <source>
        <dbReference type="ARBA" id="ARBA00022490"/>
    </source>
</evidence>
<comment type="subcellular location">
    <subcellularLocation>
        <location evidence="1 10">Cytoplasm</location>
    </subcellularLocation>
</comment>
<evidence type="ECO:0000256" key="2">
    <source>
        <dbReference type="ARBA" id="ARBA00006053"/>
    </source>
</evidence>
<name>A0A3A8J3J1_9BACT</name>
<dbReference type="NCBIfam" id="TIGR03692">
    <property type="entry name" value="ATP_dep_HslV"/>
    <property type="match status" value="1"/>
</dbReference>
<evidence type="ECO:0000256" key="10">
    <source>
        <dbReference type="HAMAP-Rule" id="MF_00248"/>
    </source>
</evidence>
<keyword evidence="12" id="KW-1185">Reference proteome</keyword>
<comment type="function">
    <text evidence="10">Protease subunit of a proteasome-like degradation complex believed to be a general protein degrading machinery.</text>
</comment>
<evidence type="ECO:0000256" key="7">
    <source>
        <dbReference type="ARBA" id="ARBA00022723"/>
    </source>
</evidence>
<dbReference type="CDD" id="cd01913">
    <property type="entry name" value="protease_HslV"/>
    <property type="match status" value="1"/>
</dbReference>
<keyword evidence="7 10" id="KW-0479">Metal-binding</keyword>
<feature type="binding site" evidence="10">
    <location>
        <position position="163"/>
    </location>
    <ligand>
        <name>Na(+)</name>
        <dbReference type="ChEBI" id="CHEBI:29101"/>
    </ligand>
</feature>
<evidence type="ECO:0000256" key="9">
    <source>
        <dbReference type="ARBA" id="ARBA00023053"/>
    </source>
</evidence>
<dbReference type="AlphaFoldDB" id="A0A3A8J3J1"/>
<proteinExistence type="inferred from homology"/>
<keyword evidence="6 10" id="KW-0888">Threonine protease</keyword>
<protein>
    <recommendedName>
        <fullName evidence="10">ATP-dependent protease subunit HslV</fullName>
        <ecNumber evidence="10">3.4.25.2</ecNumber>
    </recommendedName>
</protein>
<feature type="active site" evidence="10">
    <location>
        <position position="5"/>
    </location>
</feature>
<comment type="similarity">
    <text evidence="2 10">Belongs to the peptidase T1B family. HslV subfamily.</text>
</comment>
<keyword evidence="5 10" id="KW-0645">Protease</keyword>
<evidence type="ECO:0000256" key="6">
    <source>
        <dbReference type="ARBA" id="ARBA00022698"/>
    </source>
</evidence>
<comment type="activity regulation">
    <text evidence="10">Allosterically activated by HslU binding.</text>
</comment>
<feature type="binding site" evidence="10">
    <location>
        <position position="160"/>
    </location>
    <ligand>
        <name>Na(+)</name>
        <dbReference type="ChEBI" id="CHEBI:29101"/>
    </ligand>
</feature>
<dbReference type="PANTHER" id="PTHR32194">
    <property type="entry name" value="METALLOPROTEASE TLDD"/>
    <property type="match status" value="1"/>
</dbReference>
<dbReference type="Pfam" id="PF00227">
    <property type="entry name" value="Proteasome"/>
    <property type="match status" value="1"/>
</dbReference>